<gene>
    <name evidence="1" type="ORF">SDC9_25807</name>
</gene>
<name>A0A644UM24_9ZZZZ</name>
<sequence length="297" mass="35199">MIENKIKTWIEEAEKRTALPIIVLRIENSNDIENAISLIHTKKIGYYNTLYKVIKISNVFKGAQLETSNNIILINDVNNYNQTITGELYYHYYLQRGIIYIEDKKSINIFLSLISGNTNNIYSELLYSFIEKTNLEEFVKDTKNIHKEFMYRFDLLEKLHINLLEHDISFYEEALSYYINNNILCSNLAHLLYKIAEFDFKSNKTVIGRKISSIFGTSSKEMNINHIFSYQVRVHLKSKNIKVYDLKFDQKAYDIKMDIAKKLIMLDFKDLNNEKISKLIELPYKDIDNLYKKVYLR</sequence>
<dbReference type="AlphaFoldDB" id="A0A644UM24"/>
<dbReference type="EMBL" id="VSSQ01000132">
    <property type="protein sequence ID" value="MPL79919.1"/>
    <property type="molecule type" value="Genomic_DNA"/>
</dbReference>
<evidence type="ECO:0000313" key="1">
    <source>
        <dbReference type="EMBL" id="MPL79919.1"/>
    </source>
</evidence>
<organism evidence="1">
    <name type="scientific">bioreactor metagenome</name>
    <dbReference type="NCBI Taxonomy" id="1076179"/>
    <lineage>
        <taxon>unclassified sequences</taxon>
        <taxon>metagenomes</taxon>
        <taxon>ecological metagenomes</taxon>
    </lineage>
</organism>
<proteinExistence type="predicted"/>
<reference evidence="1" key="1">
    <citation type="submission" date="2019-08" db="EMBL/GenBank/DDBJ databases">
        <authorList>
            <person name="Kucharzyk K."/>
            <person name="Murdoch R.W."/>
            <person name="Higgins S."/>
            <person name="Loffler F."/>
        </authorList>
    </citation>
    <scope>NUCLEOTIDE SEQUENCE</scope>
</reference>
<comment type="caution">
    <text evidence="1">The sequence shown here is derived from an EMBL/GenBank/DDBJ whole genome shotgun (WGS) entry which is preliminary data.</text>
</comment>
<accession>A0A644UM24</accession>
<protein>
    <submittedName>
        <fullName evidence="1">Uncharacterized protein</fullName>
    </submittedName>
</protein>